<sequence>MTTAAQTTPRHRLRAVLGAAVLGTTLLGGCAVFSPVQTDYAYQAADGVNATFGDLGVRNLAVVADAKDAPGALIGQLVNTSTEDIEVSLSSEGSEPVEVTVPRHGTVSLGEDGESATLSTVPAAPGEVITISVATSGTGQNVLSTPVLPPVGYYEGITPAPAPSSSASPSASASTSG</sequence>
<proteinExistence type="predicted"/>
<dbReference type="Proteomes" id="UP000628079">
    <property type="component" value="Unassembled WGS sequence"/>
</dbReference>
<feature type="compositionally biased region" description="Low complexity" evidence="1">
    <location>
        <begin position="163"/>
        <end position="177"/>
    </location>
</feature>
<name>A0A8H9KQV0_9MICO</name>
<dbReference type="AlphaFoldDB" id="A0A8H9KQV0"/>
<gene>
    <name evidence="2" type="ORF">GCM10011314_20890</name>
</gene>
<protein>
    <recommendedName>
        <fullName evidence="4">DNA modification methylase</fullName>
    </recommendedName>
</protein>
<reference evidence="2" key="2">
    <citation type="submission" date="2020-09" db="EMBL/GenBank/DDBJ databases">
        <authorList>
            <person name="Sun Q."/>
            <person name="Zhou Y."/>
        </authorList>
    </citation>
    <scope>NUCLEOTIDE SEQUENCE</scope>
    <source>
        <strain evidence="2">CGMCC 1.10749</strain>
    </source>
</reference>
<dbReference type="RefSeq" id="WP_035945328.1">
    <property type="nucleotide sequence ID" value="NZ_BMEA01000002.1"/>
</dbReference>
<comment type="caution">
    <text evidence="2">The sequence shown here is derived from an EMBL/GenBank/DDBJ whole genome shotgun (WGS) entry which is preliminary data.</text>
</comment>
<accession>A0A8H9KQV0</accession>
<evidence type="ECO:0000256" key="1">
    <source>
        <dbReference type="SAM" id="MobiDB-lite"/>
    </source>
</evidence>
<reference evidence="2" key="1">
    <citation type="journal article" date="2014" name="Int. J. Syst. Evol. Microbiol.">
        <title>Complete genome sequence of Corynebacterium casei LMG S-19264T (=DSM 44701T), isolated from a smear-ripened cheese.</title>
        <authorList>
            <consortium name="US DOE Joint Genome Institute (JGI-PGF)"/>
            <person name="Walter F."/>
            <person name="Albersmeier A."/>
            <person name="Kalinowski J."/>
            <person name="Ruckert C."/>
        </authorList>
    </citation>
    <scope>NUCLEOTIDE SEQUENCE</scope>
    <source>
        <strain evidence="2">CGMCC 1.10749</strain>
    </source>
</reference>
<feature type="region of interest" description="Disordered" evidence="1">
    <location>
        <begin position="155"/>
        <end position="177"/>
    </location>
</feature>
<evidence type="ECO:0008006" key="4">
    <source>
        <dbReference type="Google" id="ProtNLM"/>
    </source>
</evidence>
<dbReference type="EMBL" id="BMEA01000002">
    <property type="protein sequence ID" value="GGB81098.1"/>
    <property type="molecule type" value="Genomic_DNA"/>
</dbReference>
<evidence type="ECO:0000313" key="3">
    <source>
        <dbReference type="Proteomes" id="UP000628079"/>
    </source>
</evidence>
<evidence type="ECO:0000313" key="2">
    <source>
        <dbReference type="EMBL" id="GGB81098.1"/>
    </source>
</evidence>
<organism evidence="2 3">
    <name type="scientific">Knoellia flava</name>
    <dbReference type="NCBI Taxonomy" id="913969"/>
    <lineage>
        <taxon>Bacteria</taxon>
        <taxon>Bacillati</taxon>
        <taxon>Actinomycetota</taxon>
        <taxon>Actinomycetes</taxon>
        <taxon>Micrococcales</taxon>
        <taxon>Intrasporangiaceae</taxon>
        <taxon>Knoellia</taxon>
    </lineage>
</organism>